<feature type="transmembrane region" description="Helical" evidence="10">
    <location>
        <begin position="97"/>
        <end position="119"/>
    </location>
</feature>
<dbReference type="PROSITE" id="PS50262">
    <property type="entry name" value="G_PROTEIN_RECEP_F1_2"/>
    <property type="match status" value="1"/>
</dbReference>
<evidence type="ECO:0000256" key="5">
    <source>
        <dbReference type="ARBA" id="ARBA00023040"/>
    </source>
</evidence>
<protein>
    <recommendedName>
        <fullName evidence="11">G-protein coupled receptors family 1 profile domain-containing protein</fullName>
    </recommendedName>
</protein>
<evidence type="ECO:0000256" key="8">
    <source>
        <dbReference type="ARBA" id="ARBA00023224"/>
    </source>
</evidence>
<dbReference type="OMA" id="TAIKREW"/>
<evidence type="ECO:0000256" key="4">
    <source>
        <dbReference type="ARBA" id="ARBA00022989"/>
    </source>
</evidence>
<keyword evidence="2" id="KW-1003">Cell membrane</keyword>
<feature type="transmembrane region" description="Helical" evidence="10">
    <location>
        <begin position="20"/>
        <end position="40"/>
    </location>
</feature>
<feature type="transmembrane region" description="Helical" evidence="10">
    <location>
        <begin position="271"/>
        <end position="293"/>
    </location>
</feature>
<evidence type="ECO:0000256" key="6">
    <source>
        <dbReference type="ARBA" id="ARBA00023136"/>
    </source>
</evidence>
<keyword evidence="8 9" id="KW-0807">Transducer</keyword>
<evidence type="ECO:0000256" key="7">
    <source>
        <dbReference type="ARBA" id="ARBA00023170"/>
    </source>
</evidence>
<comment type="similarity">
    <text evidence="9">Belongs to the G-protein coupled receptor 1 family.</text>
</comment>
<proteinExistence type="inferred from homology"/>
<dbReference type="AlphaFoldDB" id="A0A1X7TNJ0"/>
<keyword evidence="6 10" id="KW-0472">Membrane</keyword>
<feature type="transmembrane region" description="Helical" evidence="10">
    <location>
        <begin position="184"/>
        <end position="210"/>
    </location>
</feature>
<dbReference type="InterPro" id="IPR000276">
    <property type="entry name" value="GPCR_Rhodpsn"/>
</dbReference>
<evidence type="ECO:0000256" key="1">
    <source>
        <dbReference type="ARBA" id="ARBA00004651"/>
    </source>
</evidence>
<keyword evidence="3 9" id="KW-0812">Transmembrane</keyword>
<evidence type="ECO:0000256" key="3">
    <source>
        <dbReference type="ARBA" id="ARBA00022692"/>
    </source>
</evidence>
<feature type="domain" description="G-protein coupled receptors family 1 profile" evidence="11">
    <location>
        <begin position="33"/>
        <end position="290"/>
    </location>
</feature>
<evidence type="ECO:0000256" key="10">
    <source>
        <dbReference type="SAM" id="Phobius"/>
    </source>
</evidence>
<sequence>MDNINDNFTLSDVINGPLLAAAFATEMIGGLITNSLVLILTASHLKTWKQPTTIFLSNMLLNNLVIGICIIPFAIITAAVGEWIFGRTEKEKETVCQVVGCIFTFTILTATESLVLLSFDRFFFITKSFQYNKYMTVNKALVIVSLSWALAVFLSILPFLGFGVHEFLSGVGLCVAGWNGQTAYAIVSFLVLCIFIGSIIVTSIWTLCFTRKHIKKTAIRTSIGAERSNHTQERKVIGVFGMLIIVHLLCYAPIISFGLVESFINVLTPTAYAVAVFILFLLITLIPLVQSFFRSDIRTAIVKGSMTVIAFTKRCRTTPHQISTVEMIRPSTPITSSSSI</sequence>
<dbReference type="PANTHER" id="PTHR24249:SF372">
    <property type="entry name" value="G-PROTEIN COUPLED RECEPTORS FAMILY 1 PROFILE DOMAIN-CONTAINING PROTEIN"/>
    <property type="match status" value="1"/>
</dbReference>
<dbReference type="eggNOG" id="KOG3656">
    <property type="taxonomic scope" value="Eukaryota"/>
</dbReference>
<feature type="transmembrane region" description="Helical" evidence="10">
    <location>
        <begin position="140"/>
        <end position="164"/>
    </location>
</feature>
<dbReference type="FunCoup" id="A0A1X7TNJ0">
    <property type="interactions" value="198"/>
</dbReference>
<dbReference type="InterPro" id="IPR017452">
    <property type="entry name" value="GPCR_Rhodpsn_7TM"/>
</dbReference>
<keyword evidence="4 10" id="KW-1133">Transmembrane helix</keyword>
<evidence type="ECO:0000256" key="9">
    <source>
        <dbReference type="RuleBase" id="RU000688"/>
    </source>
</evidence>
<organism evidence="12">
    <name type="scientific">Amphimedon queenslandica</name>
    <name type="common">Sponge</name>
    <dbReference type="NCBI Taxonomy" id="400682"/>
    <lineage>
        <taxon>Eukaryota</taxon>
        <taxon>Metazoa</taxon>
        <taxon>Porifera</taxon>
        <taxon>Demospongiae</taxon>
        <taxon>Heteroscleromorpha</taxon>
        <taxon>Haplosclerida</taxon>
        <taxon>Niphatidae</taxon>
        <taxon>Amphimedon</taxon>
    </lineage>
</organism>
<dbReference type="Gene3D" id="1.20.1070.10">
    <property type="entry name" value="Rhodopsin 7-helix transmembrane proteins"/>
    <property type="match status" value="1"/>
</dbReference>
<feature type="transmembrane region" description="Helical" evidence="10">
    <location>
        <begin position="60"/>
        <end position="85"/>
    </location>
</feature>
<dbReference type="STRING" id="400682.A0A1X7TNJ0"/>
<dbReference type="GO" id="GO:0005886">
    <property type="term" value="C:plasma membrane"/>
    <property type="evidence" value="ECO:0007669"/>
    <property type="project" value="UniProtKB-SubCell"/>
</dbReference>
<dbReference type="EnsemblMetazoa" id="Aqu2.1.16444_001">
    <property type="protein sequence ID" value="Aqu2.1.16444_001"/>
    <property type="gene ID" value="Aqu2.1.16444"/>
</dbReference>
<dbReference type="PROSITE" id="PS00237">
    <property type="entry name" value="G_PROTEIN_RECEP_F1_1"/>
    <property type="match status" value="1"/>
</dbReference>
<evidence type="ECO:0000313" key="12">
    <source>
        <dbReference type="EnsemblMetazoa" id="Aqu2.1.16444_001"/>
    </source>
</evidence>
<dbReference type="PRINTS" id="PR00237">
    <property type="entry name" value="GPCRRHODOPSN"/>
</dbReference>
<dbReference type="InParanoid" id="A0A1X7TNJ0"/>
<evidence type="ECO:0000256" key="2">
    <source>
        <dbReference type="ARBA" id="ARBA00022475"/>
    </source>
</evidence>
<evidence type="ECO:0000259" key="11">
    <source>
        <dbReference type="PROSITE" id="PS50262"/>
    </source>
</evidence>
<comment type="subcellular location">
    <subcellularLocation>
        <location evidence="1">Cell membrane</location>
        <topology evidence="1">Multi-pass membrane protein</topology>
    </subcellularLocation>
</comment>
<keyword evidence="7 9" id="KW-0675">Receptor</keyword>
<name>A0A1X7TNJ0_AMPQE</name>
<accession>A0A1X7TNJ0</accession>
<dbReference type="Pfam" id="PF00001">
    <property type="entry name" value="7tm_1"/>
    <property type="match status" value="1"/>
</dbReference>
<dbReference type="OrthoDB" id="5951059at2759"/>
<keyword evidence="5 9" id="KW-0297">G-protein coupled receptor</keyword>
<dbReference type="CDD" id="cd00637">
    <property type="entry name" value="7tm_classA_rhodopsin-like"/>
    <property type="match status" value="1"/>
</dbReference>
<dbReference type="PANTHER" id="PTHR24249">
    <property type="entry name" value="HISTAMINE RECEPTOR-RELATED G-PROTEIN COUPLED RECEPTOR"/>
    <property type="match status" value="1"/>
</dbReference>
<dbReference type="SUPFAM" id="SSF81321">
    <property type="entry name" value="Family A G protein-coupled receptor-like"/>
    <property type="match status" value="1"/>
</dbReference>
<feature type="transmembrane region" description="Helical" evidence="10">
    <location>
        <begin position="236"/>
        <end position="259"/>
    </location>
</feature>
<dbReference type="InterPro" id="IPR050569">
    <property type="entry name" value="TAAR"/>
</dbReference>
<reference evidence="12" key="1">
    <citation type="submission" date="2017-05" db="UniProtKB">
        <authorList>
            <consortium name="EnsemblMetazoa"/>
        </authorList>
    </citation>
    <scope>IDENTIFICATION</scope>
</reference>
<dbReference type="GO" id="GO:0004930">
    <property type="term" value="F:G protein-coupled receptor activity"/>
    <property type="evidence" value="ECO:0007669"/>
    <property type="project" value="UniProtKB-KW"/>
</dbReference>